<dbReference type="Proteomes" id="UP000623067">
    <property type="component" value="Unassembled WGS sequence"/>
</dbReference>
<name>A0A916T2D0_9SPHN</name>
<dbReference type="Gene3D" id="3.30.70.100">
    <property type="match status" value="2"/>
</dbReference>
<sequence length="237" mass="25564">MTYVEGFLTPVPSAARDAYRAHAERAAPLLKAFGVARIVESWGEDVPRGTLNDLWGAVAAEEGEAVVFSWFEYPDRAARDATNAKIMSDPRMEALMADMPFDARRMVYGGFDGVHETGSLGGAGFIDGVLMPIRGGRAAYADHAALLAPVFLDHGAVRVVDALADDVQPGVVTDFPRAVRLEGEEAVGFGWVEWPDKAARDAGWNAIMADPRMADAAPPPWDGKRMIFGGFSVILDR</sequence>
<proteinExistence type="predicted"/>
<dbReference type="AlphaFoldDB" id="A0A916T2D0"/>
<dbReference type="SUPFAM" id="SSF54909">
    <property type="entry name" value="Dimeric alpha+beta barrel"/>
    <property type="match status" value="2"/>
</dbReference>
<comment type="caution">
    <text evidence="1">The sequence shown here is derived from an EMBL/GenBank/DDBJ whole genome shotgun (WGS) entry which is preliminary data.</text>
</comment>
<keyword evidence="2" id="KW-1185">Reference proteome</keyword>
<accession>A0A916T2D0</accession>
<reference evidence="1" key="2">
    <citation type="submission" date="2020-09" db="EMBL/GenBank/DDBJ databases">
        <authorList>
            <person name="Sun Q."/>
            <person name="Zhou Y."/>
        </authorList>
    </citation>
    <scope>NUCLEOTIDE SEQUENCE</scope>
    <source>
        <strain evidence="1">CGMCC 1.15330</strain>
    </source>
</reference>
<gene>
    <name evidence="1" type="ORF">GCM10011380_16860</name>
</gene>
<dbReference type="RefSeq" id="WP_188658289.1">
    <property type="nucleotide sequence ID" value="NZ_BMIH01000002.1"/>
</dbReference>
<dbReference type="InterPro" id="IPR011008">
    <property type="entry name" value="Dimeric_a/b-barrel"/>
</dbReference>
<dbReference type="InterPro" id="IPR009874">
    <property type="entry name" value="DUF1428"/>
</dbReference>
<organism evidence="1 2">
    <name type="scientific">Sphingomonas metalli</name>
    <dbReference type="NCBI Taxonomy" id="1779358"/>
    <lineage>
        <taxon>Bacteria</taxon>
        <taxon>Pseudomonadati</taxon>
        <taxon>Pseudomonadota</taxon>
        <taxon>Alphaproteobacteria</taxon>
        <taxon>Sphingomonadales</taxon>
        <taxon>Sphingomonadaceae</taxon>
        <taxon>Sphingomonas</taxon>
    </lineage>
</organism>
<evidence type="ECO:0000313" key="1">
    <source>
        <dbReference type="EMBL" id="GGB27872.1"/>
    </source>
</evidence>
<evidence type="ECO:0008006" key="3">
    <source>
        <dbReference type="Google" id="ProtNLM"/>
    </source>
</evidence>
<dbReference type="EMBL" id="BMIH01000002">
    <property type="protein sequence ID" value="GGB27872.1"/>
    <property type="molecule type" value="Genomic_DNA"/>
</dbReference>
<reference evidence="1" key="1">
    <citation type="journal article" date="2014" name="Int. J. Syst. Evol. Microbiol.">
        <title>Complete genome sequence of Corynebacterium casei LMG S-19264T (=DSM 44701T), isolated from a smear-ripened cheese.</title>
        <authorList>
            <consortium name="US DOE Joint Genome Institute (JGI-PGF)"/>
            <person name="Walter F."/>
            <person name="Albersmeier A."/>
            <person name="Kalinowski J."/>
            <person name="Ruckert C."/>
        </authorList>
    </citation>
    <scope>NUCLEOTIDE SEQUENCE</scope>
    <source>
        <strain evidence="1">CGMCC 1.15330</strain>
    </source>
</reference>
<dbReference type="Pfam" id="PF07237">
    <property type="entry name" value="DUF1428"/>
    <property type="match status" value="2"/>
</dbReference>
<evidence type="ECO:0000313" key="2">
    <source>
        <dbReference type="Proteomes" id="UP000623067"/>
    </source>
</evidence>
<protein>
    <recommendedName>
        <fullName evidence="3">DUF1428 domain-containing protein</fullName>
    </recommendedName>
</protein>